<dbReference type="FunFam" id="1.10.10.60:FF:000010">
    <property type="entry name" value="Transcriptional activator Myb isoform A"/>
    <property type="match status" value="1"/>
</dbReference>
<dbReference type="InterPro" id="IPR001005">
    <property type="entry name" value="SANT/Myb"/>
</dbReference>
<keyword evidence="2" id="KW-0677">Repeat</keyword>
<dbReference type="PROSITE" id="PS51294">
    <property type="entry name" value="HTH_MYB"/>
    <property type="match status" value="3"/>
</dbReference>
<gene>
    <name evidence="10" type="ORF">LIER_23610</name>
</gene>
<dbReference type="InterPro" id="IPR050560">
    <property type="entry name" value="MYB_TF"/>
</dbReference>
<evidence type="ECO:0000256" key="3">
    <source>
        <dbReference type="ARBA" id="ARBA00023015"/>
    </source>
</evidence>
<feature type="region of interest" description="Disordered" evidence="7">
    <location>
        <begin position="413"/>
        <end position="444"/>
    </location>
</feature>
<organism evidence="10 11">
    <name type="scientific">Lithospermum erythrorhizon</name>
    <name type="common">Purple gromwell</name>
    <name type="synonym">Lithospermum officinale var. erythrorhizon</name>
    <dbReference type="NCBI Taxonomy" id="34254"/>
    <lineage>
        <taxon>Eukaryota</taxon>
        <taxon>Viridiplantae</taxon>
        <taxon>Streptophyta</taxon>
        <taxon>Embryophyta</taxon>
        <taxon>Tracheophyta</taxon>
        <taxon>Spermatophyta</taxon>
        <taxon>Magnoliopsida</taxon>
        <taxon>eudicotyledons</taxon>
        <taxon>Gunneridae</taxon>
        <taxon>Pentapetalae</taxon>
        <taxon>asterids</taxon>
        <taxon>lamiids</taxon>
        <taxon>Boraginales</taxon>
        <taxon>Boraginaceae</taxon>
        <taxon>Boraginoideae</taxon>
        <taxon>Lithospermeae</taxon>
        <taxon>Lithospermum</taxon>
    </lineage>
</organism>
<name>A0AAV3QYD7_LITER</name>
<feature type="region of interest" description="Disordered" evidence="7">
    <location>
        <begin position="1"/>
        <end position="59"/>
    </location>
</feature>
<dbReference type="EMBL" id="BAABME010006691">
    <property type="protein sequence ID" value="GAA0169045.1"/>
    <property type="molecule type" value="Genomic_DNA"/>
</dbReference>
<evidence type="ECO:0000313" key="10">
    <source>
        <dbReference type="EMBL" id="GAA0169045.1"/>
    </source>
</evidence>
<accession>A0AAV3QYD7</accession>
<keyword evidence="6" id="KW-0539">Nucleus</keyword>
<dbReference type="Pfam" id="PF00249">
    <property type="entry name" value="Myb_DNA-binding"/>
    <property type="match status" value="3"/>
</dbReference>
<feature type="domain" description="Myb-like" evidence="8">
    <location>
        <begin position="154"/>
        <end position="204"/>
    </location>
</feature>
<dbReference type="GO" id="GO:0000981">
    <property type="term" value="F:DNA-binding transcription factor activity, RNA polymerase II-specific"/>
    <property type="evidence" value="ECO:0007669"/>
    <property type="project" value="TreeGrafter"/>
</dbReference>
<evidence type="ECO:0000256" key="4">
    <source>
        <dbReference type="ARBA" id="ARBA00023125"/>
    </source>
</evidence>
<dbReference type="FunFam" id="1.10.10.60:FF:000016">
    <property type="entry name" value="Transcriptional activator Myb isoform A"/>
    <property type="match status" value="1"/>
</dbReference>
<evidence type="ECO:0000256" key="5">
    <source>
        <dbReference type="ARBA" id="ARBA00023163"/>
    </source>
</evidence>
<keyword evidence="3" id="KW-0805">Transcription regulation</keyword>
<dbReference type="GO" id="GO:0005634">
    <property type="term" value="C:nucleus"/>
    <property type="evidence" value="ECO:0007669"/>
    <property type="project" value="UniProtKB-SubCell"/>
</dbReference>
<keyword evidence="11" id="KW-1185">Reference proteome</keyword>
<feature type="compositionally biased region" description="Low complexity" evidence="7">
    <location>
        <begin position="35"/>
        <end position="47"/>
    </location>
</feature>
<sequence>MFEIGAESRAPKSSIEIGMASSDANNGCDFQTPKSSSSSTFGSQRSSCPTKRPSQAGWTEEEDKLLAEVVKKFNGRNWKKIADHVKGRTDVQCLHRWQKVLNPELVKGPWRKEEDDRIIEMVEKYGCRKWSVIAKSLPGRIGKQCRERWTNHLDPAIKKDPWTEEEESILLLHHQKYGNKWAEIAKFLPGRTDNALKNHWNCSLKRRVNFPGYPAKVLEGSTYPDSCTHDRKTEYEKLLQRVTLDDSVTHCWKEEDSLTDGSNSCSTTLTLGDSRFNGSSEYTSSTDETCNSPGVRSLIRVFDEIQFAGTRFGSSDTTTQPSQTDANFGKKNAPTLAYCSDVLKDGCCKIETDNDFLKFGLTSTSNFMLDSPKRPRLDRTDMGYGSSPDRNFLSLTPCGFGNETLYSRIDKTNEASPHDRESSGSLCYEPPHSKDLVSSAPESIESSSGNHNLLFKTEPLFCTTPDLALSISVNGVSPESVLRNSAMSYKNTPSIIRKKTLSRSRDGKFAITGSPSWKDSCSAGKSSNITDLERVEQSLSSNICRYETSIGKSLEQRLEYAFGMEWDPASSRCIPVSSAPLPELQIGANVLLAP</sequence>
<feature type="domain" description="Myb-like" evidence="8">
    <location>
        <begin position="102"/>
        <end position="153"/>
    </location>
</feature>
<feature type="compositionally biased region" description="Polar residues" evidence="7">
    <location>
        <begin position="22"/>
        <end position="34"/>
    </location>
</feature>
<evidence type="ECO:0000256" key="6">
    <source>
        <dbReference type="ARBA" id="ARBA00023242"/>
    </source>
</evidence>
<protein>
    <submittedName>
        <fullName evidence="10">Uncharacterized protein</fullName>
    </submittedName>
</protein>
<reference evidence="10 11" key="1">
    <citation type="submission" date="2024-01" db="EMBL/GenBank/DDBJ databases">
        <title>The complete chloroplast genome sequence of Lithospermum erythrorhizon: insights into the phylogenetic relationship among Boraginaceae species and the maternal lineages of purple gromwells.</title>
        <authorList>
            <person name="Okada T."/>
            <person name="Watanabe K."/>
        </authorList>
    </citation>
    <scope>NUCLEOTIDE SEQUENCE [LARGE SCALE GENOMIC DNA]</scope>
</reference>
<dbReference type="SMART" id="SM00717">
    <property type="entry name" value="SANT"/>
    <property type="match status" value="3"/>
</dbReference>
<keyword evidence="5" id="KW-0804">Transcription</keyword>
<feature type="domain" description="HTH myb-type" evidence="9">
    <location>
        <begin position="58"/>
        <end position="101"/>
    </location>
</feature>
<feature type="domain" description="HTH myb-type" evidence="9">
    <location>
        <begin position="102"/>
        <end position="157"/>
    </location>
</feature>
<proteinExistence type="predicted"/>
<dbReference type="GO" id="GO:0000978">
    <property type="term" value="F:RNA polymerase II cis-regulatory region sequence-specific DNA binding"/>
    <property type="evidence" value="ECO:0007669"/>
    <property type="project" value="TreeGrafter"/>
</dbReference>
<feature type="compositionally biased region" description="Basic and acidic residues" evidence="7">
    <location>
        <begin position="413"/>
        <end position="422"/>
    </location>
</feature>
<evidence type="ECO:0000256" key="7">
    <source>
        <dbReference type="SAM" id="MobiDB-lite"/>
    </source>
</evidence>
<comment type="subcellular location">
    <subcellularLocation>
        <location evidence="1">Nucleus</location>
    </subcellularLocation>
</comment>
<dbReference type="AlphaFoldDB" id="A0AAV3QYD7"/>
<dbReference type="InterPro" id="IPR009057">
    <property type="entry name" value="Homeodomain-like_sf"/>
</dbReference>
<feature type="domain" description="Myb-like" evidence="8">
    <location>
        <begin position="50"/>
        <end position="101"/>
    </location>
</feature>
<dbReference type="InterPro" id="IPR017930">
    <property type="entry name" value="Myb_dom"/>
</dbReference>
<evidence type="ECO:0000256" key="2">
    <source>
        <dbReference type="ARBA" id="ARBA00022737"/>
    </source>
</evidence>
<dbReference type="CDD" id="cd00167">
    <property type="entry name" value="SANT"/>
    <property type="match status" value="3"/>
</dbReference>
<evidence type="ECO:0000259" key="8">
    <source>
        <dbReference type="PROSITE" id="PS50090"/>
    </source>
</evidence>
<keyword evidence="4" id="KW-0238">DNA-binding</keyword>
<comment type="caution">
    <text evidence="10">The sequence shown here is derived from an EMBL/GenBank/DDBJ whole genome shotgun (WGS) entry which is preliminary data.</text>
</comment>
<dbReference type="SUPFAM" id="SSF46689">
    <property type="entry name" value="Homeodomain-like"/>
    <property type="match status" value="2"/>
</dbReference>
<feature type="compositionally biased region" description="Polar residues" evidence="7">
    <location>
        <begin position="48"/>
        <end position="57"/>
    </location>
</feature>
<dbReference type="PROSITE" id="PS50090">
    <property type="entry name" value="MYB_LIKE"/>
    <property type="match status" value="3"/>
</dbReference>
<evidence type="ECO:0000259" key="9">
    <source>
        <dbReference type="PROSITE" id="PS51294"/>
    </source>
</evidence>
<dbReference type="PANTHER" id="PTHR45614:SF252">
    <property type="entry name" value="TRANSCRIPTION FACTOR MYB3R-2-LIKE"/>
    <property type="match status" value="1"/>
</dbReference>
<dbReference type="PANTHER" id="PTHR45614">
    <property type="entry name" value="MYB PROTEIN-RELATED"/>
    <property type="match status" value="1"/>
</dbReference>
<evidence type="ECO:0000256" key="1">
    <source>
        <dbReference type="ARBA" id="ARBA00004123"/>
    </source>
</evidence>
<evidence type="ECO:0000313" key="11">
    <source>
        <dbReference type="Proteomes" id="UP001454036"/>
    </source>
</evidence>
<dbReference type="Gene3D" id="1.10.10.60">
    <property type="entry name" value="Homeodomain-like"/>
    <property type="match status" value="3"/>
</dbReference>
<dbReference type="Proteomes" id="UP001454036">
    <property type="component" value="Unassembled WGS sequence"/>
</dbReference>
<feature type="domain" description="HTH myb-type" evidence="9">
    <location>
        <begin position="158"/>
        <end position="208"/>
    </location>
</feature>